<feature type="region of interest" description="Disordered" evidence="1">
    <location>
        <begin position="200"/>
        <end position="220"/>
    </location>
</feature>
<dbReference type="EMBL" id="JAPWTK010000890">
    <property type="protein sequence ID" value="KAJ8935359.1"/>
    <property type="molecule type" value="Genomic_DNA"/>
</dbReference>
<name>A0AAV8X9Y0_9CUCU</name>
<accession>A0AAV8X9Y0</accession>
<evidence type="ECO:0000313" key="3">
    <source>
        <dbReference type="EMBL" id="KAJ8935359.1"/>
    </source>
</evidence>
<dbReference type="Proteomes" id="UP001162162">
    <property type="component" value="Unassembled WGS sequence"/>
</dbReference>
<dbReference type="InterPro" id="IPR012934">
    <property type="entry name" value="Znf_AD"/>
</dbReference>
<keyword evidence="4" id="KW-1185">Reference proteome</keyword>
<proteinExistence type="predicted"/>
<feature type="domain" description="C2H2-type" evidence="2">
    <location>
        <begin position="323"/>
        <end position="343"/>
    </location>
</feature>
<dbReference type="AlphaFoldDB" id="A0AAV8X9Y0"/>
<dbReference type="GO" id="GO:0005634">
    <property type="term" value="C:nucleus"/>
    <property type="evidence" value="ECO:0007669"/>
    <property type="project" value="InterPro"/>
</dbReference>
<dbReference type="InterPro" id="IPR013087">
    <property type="entry name" value="Znf_C2H2_type"/>
</dbReference>
<evidence type="ECO:0000313" key="4">
    <source>
        <dbReference type="Proteomes" id="UP001162162"/>
    </source>
</evidence>
<evidence type="ECO:0000259" key="2">
    <source>
        <dbReference type="PROSITE" id="PS00028"/>
    </source>
</evidence>
<dbReference type="GO" id="GO:0008270">
    <property type="term" value="F:zinc ion binding"/>
    <property type="evidence" value="ECO:0007669"/>
    <property type="project" value="InterPro"/>
</dbReference>
<gene>
    <name evidence="3" type="ORF">NQ318_021625</name>
</gene>
<comment type="caution">
    <text evidence="3">The sequence shown here is derived from an EMBL/GenBank/DDBJ whole genome shotgun (WGS) entry which is preliminary data.</text>
</comment>
<organism evidence="3 4">
    <name type="scientific">Aromia moschata</name>
    <dbReference type="NCBI Taxonomy" id="1265417"/>
    <lineage>
        <taxon>Eukaryota</taxon>
        <taxon>Metazoa</taxon>
        <taxon>Ecdysozoa</taxon>
        <taxon>Arthropoda</taxon>
        <taxon>Hexapoda</taxon>
        <taxon>Insecta</taxon>
        <taxon>Pterygota</taxon>
        <taxon>Neoptera</taxon>
        <taxon>Endopterygota</taxon>
        <taxon>Coleoptera</taxon>
        <taxon>Polyphaga</taxon>
        <taxon>Cucujiformia</taxon>
        <taxon>Chrysomeloidea</taxon>
        <taxon>Cerambycidae</taxon>
        <taxon>Cerambycinae</taxon>
        <taxon>Callichromatini</taxon>
        <taxon>Aromia</taxon>
    </lineage>
</organism>
<protein>
    <recommendedName>
        <fullName evidence="2">C2H2-type domain-containing protein</fullName>
    </recommendedName>
</protein>
<dbReference type="Gene3D" id="3.30.160.60">
    <property type="entry name" value="Classic Zinc Finger"/>
    <property type="match status" value="2"/>
</dbReference>
<feature type="compositionally biased region" description="Polar residues" evidence="1">
    <location>
        <begin position="200"/>
        <end position="215"/>
    </location>
</feature>
<evidence type="ECO:0000256" key="1">
    <source>
        <dbReference type="SAM" id="MobiDB-lite"/>
    </source>
</evidence>
<dbReference type="SMART" id="SM00868">
    <property type="entry name" value="zf-AD"/>
    <property type="match status" value="1"/>
</dbReference>
<dbReference type="SMART" id="SM00355">
    <property type="entry name" value="ZnF_C2H2"/>
    <property type="match status" value="2"/>
</dbReference>
<reference evidence="3" key="1">
    <citation type="journal article" date="2023" name="Insect Mol. Biol.">
        <title>Genome sequencing provides insights into the evolution of gene families encoding plant cell wall-degrading enzymes in longhorned beetles.</title>
        <authorList>
            <person name="Shin N.R."/>
            <person name="Okamura Y."/>
            <person name="Kirsch R."/>
            <person name="Pauchet Y."/>
        </authorList>
    </citation>
    <scope>NUCLEOTIDE SEQUENCE</scope>
    <source>
        <strain evidence="3">AMC_N1</strain>
    </source>
</reference>
<sequence>MTTQTACNLCLKASNDCQVIDKVTREILDVLPLKIVNSEDGTSRVSGTLNGMDVAIVKMNEYLKKNSGGISSSDDAICRLCLKRNRRVDLNILNESFGEDITAKCIPEIDIDFARYQKICLLCQTTLVNFYQFVTKCLVKQEDTVGCNDQETCLAIKSEELDIKTEEEDCDSNTNDSLSPIHSSVVLSEVTQIQPFVDKTYNQETNQTSTNSDPNKNGHEIKMENPKDHQLIEDVAVTRYHCYHCPYVTKQKGRLSRHVLIHRKSLEIRTYDCIFVPTRRNEKSDLTRHMITHKDISKTKWKRDLTTHMVIHKDASDRTTYQCAHCSFKVIWKKNLVRHMQLHKYAS</sequence>
<dbReference type="PROSITE" id="PS00028">
    <property type="entry name" value="ZINC_FINGER_C2H2_1"/>
    <property type="match status" value="1"/>
</dbReference>